<sequence length="263" mass="29802">MKPQQQWITVDLNNLGNYSDGINQIYRGEIDGFWIKQVFSPAEMQKVKETLTKTQGELSNLLSTQRYGKLLGAILTENGSDTTKYFRDAALVRQALKKIFPRDYEETIESVFSQLSGGRKVTVAHQKNNYYSSAQVRFTYPNTGGIRLHKGNEFIGLDGFEGLHEIVKLKDCLSYYLVISPPESGGELVLYDDLPEELTVNKEELDLENSLQRRYNPGVGDLIVFHGACIWHAVSEVKGSQIRYSIGGFLGLSHDEQTIYYWA</sequence>
<dbReference type="InterPro" id="IPR055091">
    <property type="entry name" value="WelO5-like"/>
</dbReference>
<proteinExistence type="predicted"/>
<dbReference type="Pfam" id="PF22814">
    <property type="entry name" value="WelO5"/>
    <property type="match status" value="1"/>
</dbReference>
<evidence type="ECO:0000313" key="1">
    <source>
        <dbReference type="EMBL" id="TRU20827.1"/>
    </source>
</evidence>
<gene>
    <name evidence="1" type="ORF">EWV80_17165</name>
</gene>
<comment type="caution">
    <text evidence="1">The sequence shown here is derived from an EMBL/GenBank/DDBJ whole genome shotgun (WGS) entry which is preliminary data.</text>
</comment>
<dbReference type="AlphaFoldDB" id="A0A552DF20"/>
<dbReference type="EMBL" id="SFBK01000226">
    <property type="protein sequence ID" value="TRU20827.1"/>
    <property type="molecule type" value="Genomic_DNA"/>
</dbReference>
<dbReference type="Gene3D" id="2.60.120.620">
    <property type="entry name" value="q2cbj1_9rhob like domain"/>
    <property type="match status" value="1"/>
</dbReference>
<evidence type="ECO:0000313" key="2">
    <source>
        <dbReference type="Proteomes" id="UP000320551"/>
    </source>
</evidence>
<protein>
    <submittedName>
        <fullName evidence="1">2OG-Fe(II) oxygenase</fullName>
    </submittedName>
</protein>
<organism evidence="1 2">
    <name type="scientific">Microcystis aeruginosa Ma_QC_B_20070730_S2</name>
    <dbReference type="NCBI Taxonomy" id="2486256"/>
    <lineage>
        <taxon>Bacteria</taxon>
        <taxon>Bacillati</taxon>
        <taxon>Cyanobacteriota</taxon>
        <taxon>Cyanophyceae</taxon>
        <taxon>Oscillatoriophycideae</taxon>
        <taxon>Chroococcales</taxon>
        <taxon>Microcystaceae</taxon>
        <taxon>Microcystis</taxon>
    </lineage>
</organism>
<reference evidence="1 2" key="1">
    <citation type="submission" date="2019-01" db="EMBL/GenBank/DDBJ databases">
        <title>Coherence of Microcystis species and biogeography revealed through population genomics.</title>
        <authorList>
            <person name="Perez-Carrascal O.M."/>
            <person name="Terrat Y."/>
            <person name="Giani A."/>
            <person name="Fortin N."/>
            <person name="Tromas N."/>
            <person name="Shapiro B.J."/>
        </authorList>
    </citation>
    <scope>NUCLEOTIDE SEQUENCE [LARGE SCALE GENOMIC DNA]</scope>
    <source>
        <strain evidence="1">Ma_QC_B_20070730_S2</strain>
    </source>
</reference>
<dbReference type="SUPFAM" id="SSF51197">
    <property type="entry name" value="Clavaminate synthase-like"/>
    <property type="match status" value="1"/>
</dbReference>
<accession>A0A552DF20</accession>
<dbReference type="Proteomes" id="UP000320551">
    <property type="component" value="Unassembled WGS sequence"/>
</dbReference>
<name>A0A552DF20_MICAE</name>